<feature type="compositionally biased region" description="Low complexity" evidence="8">
    <location>
        <begin position="18"/>
        <end position="38"/>
    </location>
</feature>
<gene>
    <name evidence="12 13" type="primary">LOC108742581</name>
</gene>
<dbReference type="GO" id="GO:0140965">
    <property type="term" value="P:secondary piRNA processing"/>
    <property type="evidence" value="ECO:0007669"/>
    <property type="project" value="UniProtKB-ARBA"/>
</dbReference>
<evidence type="ECO:0000256" key="5">
    <source>
        <dbReference type="ARBA" id="ARBA00022884"/>
    </source>
</evidence>
<name>A0A1W4XLK3_AGRPL</name>
<evidence type="ECO:0000313" key="13">
    <source>
        <dbReference type="RefSeq" id="XP_018333349.1"/>
    </source>
</evidence>
<dbReference type="SMART" id="SM00949">
    <property type="entry name" value="PAZ"/>
    <property type="match status" value="1"/>
</dbReference>
<dbReference type="SUPFAM" id="SSF101690">
    <property type="entry name" value="PAZ domain"/>
    <property type="match status" value="1"/>
</dbReference>
<evidence type="ECO:0000256" key="2">
    <source>
        <dbReference type="ARBA" id="ARBA00022473"/>
    </source>
</evidence>
<evidence type="ECO:0000259" key="9">
    <source>
        <dbReference type="PROSITE" id="PS50821"/>
    </source>
</evidence>
<feature type="region of interest" description="Disordered" evidence="8">
    <location>
        <begin position="1"/>
        <end position="84"/>
    </location>
</feature>
<dbReference type="InterPro" id="IPR012337">
    <property type="entry name" value="RNaseH-like_sf"/>
</dbReference>
<dbReference type="FunFam" id="3.30.420.10:FF:000014">
    <property type="entry name" value="Piwi-like RNA-mediated gene silencing 1"/>
    <property type="match status" value="1"/>
</dbReference>
<dbReference type="AlphaFoldDB" id="A0A1W4XLK3"/>
<evidence type="ECO:0000313" key="11">
    <source>
        <dbReference type="Proteomes" id="UP000192223"/>
    </source>
</evidence>
<dbReference type="Pfam" id="PF02171">
    <property type="entry name" value="Piwi"/>
    <property type="match status" value="1"/>
</dbReference>
<feature type="domain" description="Piwi" evidence="10">
    <location>
        <begin position="596"/>
        <end position="891"/>
    </location>
</feature>
<dbReference type="CDD" id="cd02845">
    <property type="entry name" value="PAZ_piwi_like"/>
    <property type="match status" value="1"/>
</dbReference>
<keyword evidence="3" id="KW-0963">Cytoplasm</keyword>
<evidence type="ECO:0000256" key="7">
    <source>
        <dbReference type="ARBA" id="ARBA00038291"/>
    </source>
</evidence>
<dbReference type="RefSeq" id="XP_018333349.1">
    <property type="nucleotide sequence ID" value="XM_018477847.2"/>
</dbReference>
<feature type="compositionally biased region" description="Polar residues" evidence="8">
    <location>
        <begin position="53"/>
        <end position="81"/>
    </location>
</feature>
<dbReference type="Pfam" id="PF02170">
    <property type="entry name" value="PAZ"/>
    <property type="match status" value="1"/>
</dbReference>
<dbReference type="GO" id="GO:0030154">
    <property type="term" value="P:cell differentiation"/>
    <property type="evidence" value="ECO:0007669"/>
    <property type="project" value="UniProtKB-KW"/>
</dbReference>
<dbReference type="Proteomes" id="UP000192223">
    <property type="component" value="Unplaced"/>
</dbReference>
<dbReference type="CTD" id="34524"/>
<protein>
    <submittedName>
        <fullName evidence="12 13">Piwi-like protein Siwi</fullName>
    </submittedName>
</protein>
<evidence type="ECO:0000256" key="3">
    <source>
        <dbReference type="ARBA" id="ARBA00022490"/>
    </source>
</evidence>
<dbReference type="CDD" id="cd04658">
    <property type="entry name" value="Piwi_piwi-like_Euk"/>
    <property type="match status" value="1"/>
</dbReference>
<organism evidence="11 12">
    <name type="scientific">Agrilus planipennis</name>
    <name type="common">Emerald ash borer</name>
    <name type="synonym">Agrilus marcopoli</name>
    <dbReference type="NCBI Taxonomy" id="224129"/>
    <lineage>
        <taxon>Eukaryota</taxon>
        <taxon>Metazoa</taxon>
        <taxon>Ecdysozoa</taxon>
        <taxon>Arthropoda</taxon>
        <taxon>Hexapoda</taxon>
        <taxon>Insecta</taxon>
        <taxon>Pterygota</taxon>
        <taxon>Neoptera</taxon>
        <taxon>Endopterygota</taxon>
        <taxon>Coleoptera</taxon>
        <taxon>Polyphaga</taxon>
        <taxon>Elateriformia</taxon>
        <taxon>Buprestoidea</taxon>
        <taxon>Buprestidae</taxon>
        <taxon>Agrilinae</taxon>
        <taxon>Agrilus</taxon>
    </lineage>
</organism>
<dbReference type="InterPro" id="IPR036085">
    <property type="entry name" value="PAZ_dom_sf"/>
</dbReference>
<evidence type="ECO:0000256" key="6">
    <source>
        <dbReference type="ARBA" id="ARBA00023158"/>
    </source>
</evidence>
<comment type="similarity">
    <text evidence="7">Belongs to the argonaute family. Piwi subfamily.</text>
</comment>
<feature type="domain" description="PAZ" evidence="9">
    <location>
        <begin position="318"/>
        <end position="429"/>
    </location>
</feature>
<keyword evidence="2" id="KW-0217">Developmental protein</keyword>
<dbReference type="GO" id="GO:0005737">
    <property type="term" value="C:cytoplasm"/>
    <property type="evidence" value="ECO:0007669"/>
    <property type="project" value="UniProtKB-SubCell"/>
</dbReference>
<sequence>MEKGKGRGRGRGRGSAEQQPGSQRPPTTGGRPGPSSQGLPHHQQAPRHVPAGQPSTSAWGPRSQVQQQHQIRAPAPQTQVQPGGRATLREGYEASAPGPERTHSVAVAGGGDVGTMHSGRGAVRGRRPLQVILRTRPDKLATKQGTFGNSIRLKANYFKLMQTPNWCLYQYSVDFAPPEDHTGRKKYLFRQGIRGTLAGYIYDGTNMYAAQKISPDPMELHVQHEESETTYRITIKLVGDVTAGDYQYIQFFNIIMRKCMGNLNLQLVGRNFFDAKAKIGIPEHRMELWPGYVTSIRQHENAVLMCAEITHKVMRNDTVLHLLQDCIQEGRGDYRRNFVTSIVGSVVLTDYNNRTYHIDDVDFNTTPQSVFSKRDGTSISYVDYFKQRYNLVIRQLEQPMLVSRAKAREIRAGMAETVYLVPELCRMTGLTNTQRANFNLMRALADYTRVGPGPRIDKLLNFSRRLLSNEKIVEELRQWDMQLANNLVEFSGRVLPPEDILTARNGKYSGGMSADWTKFVRSSPMLHTPNMDLWYVVCPNRLTHSAKSFVQNVIKVASGMQWRLPMPKLQEIQDDRPGSYLSALESIMSSGNKPTLIMCIASNNKADRYAAIKKKCCVDRAVPTQVVLAKNLESKGVMSIATKVAIQMNCKIGGAPWTVNIPIKTMMVVGFDVCHDTNQRGQSFGAMVATLDPFCTRYFSVVTPHTNDEELSKDIAINTVKACQEYKANTGRLPELILFYRDGVGDGQLPYVYNTEVQAILKLLKESLYHDQEVKMCFVVVSKRINTRFFGPDHSNPSNPANPPPGCVVDDCVTLPERYDFFIVSQCVRQGTVSPTSYNIIYDTMGKTADQIQRITYKMTHLYYNWSGTVRVPAPCQYAHKLAFLTAQSLHREPSAELARVLYYL</sequence>
<accession>A0A1W4XLK3</accession>
<dbReference type="SMART" id="SM00950">
    <property type="entry name" value="Piwi"/>
    <property type="match status" value="1"/>
</dbReference>
<dbReference type="STRING" id="224129.A0A1W4XLK3"/>
<dbReference type="Pfam" id="PF23278">
    <property type="entry name" value="Piwi_N"/>
    <property type="match status" value="1"/>
</dbReference>
<dbReference type="OrthoDB" id="445936at2759"/>
<dbReference type="GO" id="GO:0003723">
    <property type="term" value="F:RNA binding"/>
    <property type="evidence" value="ECO:0007669"/>
    <property type="project" value="UniProtKB-KW"/>
</dbReference>
<evidence type="ECO:0000256" key="1">
    <source>
        <dbReference type="ARBA" id="ARBA00004496"/>
    </source>
</evidence>
<dbReference type="InterPro" id="IPR003165">
    <property type="entry name" value="Piwi"/>
</dbReference>
<evidence type="ECO:0000256" key="4">
    <source>
        <dbReference type="ARBA" id="ARBA00022782"/>
    </source>
</evidence>
<comment type="subcellular location">
    <subcellularLocation>
        <location evidence="1">Cytoplasm</location>
    </subcellularLocation>
</comment>
<dbReference type="Gene3D" id="3.40.50.2300">
    <property type="match status" value="1"/>
</dbReference>
<dbReference type="FunFam" id="2.170.260.10:FF:000003">
    <property type="entry name" value="Piwi-like RNA-mediated gene silencing 2"/>
    <property type="match status" value="1"/>
</dbReference>
<dbReference type="SUPFAM" id="SSF53098">
    <property type="entry name" value="Ribonuclease H-like"/>
    <property type="match status" value="1"/>
</dbReference>
<evidence type="ECO:0000313" key="12">
    <source>
        <dbReference type="RefSeq" id="XP_018333348.1"/>
    </source>
</evidence>
<keyword evidence="11" id="KW-1185">Reference proteome</keyword>
<feature type="compositionally biased region" description="Basic residues" evidence="8">
    <location>
        <begin position="1"/>
        <end position="12"/>
    </location>
</feature>
<dbReference type="PANTHER" id="PTHR22891">
    <property type="entry name" value="EUKARYOTIC TRANSLATION INITIATION FACTOR 2C"/>
    <property type="match status" value="1"/>
</dbReference>
<dbReference type="GeneID" id="108742581"/>
<reference evidence="12 13" key="1">
    <citation type="submission" date="2025-04" db="UniProtKB">
        <authorList>
            <consortium name="RefSeq"/>
        </authorList>
    </citation>
    <scope>IDENTIFICATION</scope>
    <source>
        <tissue evidence="12 13">Entire body</tissue>
    </source>
</reference>
<dbReference type="PROSITE" id="PS50821">
    <property type="entry name" value="PAZ"/>
    <property type="match status" value="1"/>
</dbReference>
<evidence type="ECO:0000259" key="10">
    <source>
        <dbReference type="PROSITE" id="PS50822"/>
    </source>
</evidence>
<dbReference type="Gene3D" id="3.30.420.10">
    <property type="entry name" value="Ribonuclease H-like superfamily/Ribonuclease H"/>
    <property type="match status" value="1"/>
</dbReference>
<keyword evidence="6" id="KW-0943">RNA-mediated gene silencing</keyword>
<proteinExistence type="inferred from homology"/>
<evidence type="ECO:0000256" key="8">
    <source>
        <dbReference type="SAM" id="MobiDB-lite"/>
    </source>
</evidence>
<keyword evidence="4" id="KW-0221">Differentiation</keyword>
<dbReference type="InterPro" id="IPR003100">
    <property type="entry name" value="PAZ_dom"/>
</dbReference>
<dbReference type="RefSeq" id="XP_018333348.1">
    <property type="nucleotide sequence ID" value="XM_018477846.2"/>
</dbReference>
<dbReference type="KEGG" id="apln:108742581"/>
<keyword evidence="5" id="KW-0694">RNA-binding</keyword>
<dbReference type="InterPro" id="IPR036397">
    <property type="entry name" value="RNaseH_sf"/>
</dbReference>
<dbReference type="PROSITE" id="PS50822">
    <property type="entry name" value="PIWI"/>
    <property type="match status" value="1"/>
</dbReference>
<dbReference type="Gene3D" id="2.170.260.10">
    <property type="entry name" value="paz domain"/>
    <property type="match status" value="1"/>
</dbReference>